<evidence type="ECO:0000313" key="3">
    <source>
        <dbReference type="WBParaSite" id="TMUE_1000003417.1"/>
    </source>
</evidence>
<protein>
    <submittedName>
        <fullName evidence="3">Uncharacterized protein</fullName>
    </submittedName>
</protein>
<dbReference type="STRING" id="70415.A0A5S6Q8X6"/>
<name>A0A5S6Q8X6_TRIMR</name>
<accession>A0A5S6Q8X6</accession>
<proteinExistence type="predicted"/>
<sequence length="327" mass="37417">MEQRRHNDLALCQDKSRCEIPNQPNHPNWTNNPPVYCTRPYRSVAFKTWTVGSAKALYADRRPRLSSVGCSQPYEMNDTWEGRLLPTARRCHSSSAVVFHSCPPCDIPYHVTPTWDQYQALSTSASASSMRLPRRQIRQDVQLDRSNSYHWDARIKLGSPTCRQKDCRPTQQKKTCWNWLMTTVQKIHPKAQKVFFPNSVATIRPSLPSSSPHSRSLSAQGASRDRSCPAMSSAGSLGKDNLRLESFATKKSEIAIDLYQLELLKEQMACVRRNDLILIDRLHQLEGKIGLCSLDRQKTRDCPCDSQQRTYFTIPRCLRGEVRSFDT</sequence>
<dbReference type="WBParaSite" id="TMUE_1000003417.1">
    <property type="protein sequence ID" value="TMUE_1000003417.1"/>
    <property type="gene ID" value="WBGene00285283"/>
</dbReference>
<evidence type="ECO:0000313" key="2">
    <source>
        <dbReference type="Proteomes" id="UP000046395"/>
    </source>
</evidence>
<feature type="region of interest" description="Disordered" evidence="1">
    <location>
        <begin position="206"/>
        <end position="235"/>
    </location>
</feature>
<feature type="compositionally biased region" description="Low complexity" evidence="1">
    <location>
        <begin position="206"/>
        <end position="218"/>
    </location>
</feature>
<dbReference type="AlphaFoldDB" id="A0A5S6Q8X6"/>
<organism evidence="2 3">
    <name type="scientific">Trichuris muris</name>
    <name type="common">Mouse whipworm</name>
    <dbReference type="NCBI Taxonomy" id="70415"/>
    <lineage>
        <taxon>Eukaryota</taxon>
        <taxon>Metazoa</taxon>
        <taxon>Ecdysozoa</taxon>
        <taxon>Nematoda</taxon>
        <taxon>Enoplea</taxon>
        <taxon>Dorylaimia</taxon>
        <taxon>Trichinellida</taxon>
        <taxon>Trichuridae</taxon>
        <taxon>Trichuris</taxon>
    </lineage>
</organism>
<reference evidence="3" key="1">
    <citation type="submission" date="2019-12" db="UniProtKB">
        <authorList>
            <consortium name="WormBaseParasite"/>
        </authorList>
    </citation>
    <scope>IDENTIFICATION</scope>
</reference>
<dbReference type="Proteomes" id="UP000046395">
    <property type="component" value="Unassembled WGS sequence"/>
</dbReference>
<keyword evidence="2" id="KW-1185">Reference proteome</keyword>
<evidence type="ECO:0000256" key="1">
    <source>
        <dbReference type="SAM" id="MobiDB-lite"/>
    </source>
</evidence>